<evidence type="ECO:0000256" key="8">
    <source>
        <dbReference type="RuleBase" id="RU000461"/>
    </source>
</evidence>
<dbReference type="PRINTS" id="PR00465">
    <property type="entry name" value="EP450IV"/>
</dbReference>
<evidence type="ECO:0000313" key="11">
    <source>
        <dbReference type="Proteomes" id="UP000235023"/>
    </source>
</evidence>
<dbReference type="InterPro" id="IPR002403">
    <property type="entry name" value="Cyt_P450_E_grp-IV"/>
</dbReference>
<comment type="similarity">
    <text evidence="2 8">Belongs to the cytochrome P450 family.</text>
</comment>
<dbReference type="GO" id="GO:0005506">
    <property type="term" value="F:iron ion binding"/>
    <property type="evidence" value="ECO:0007669"/>
    <property type="project" value="InterPro"/>
</dbReference>
<accession>A0A2J5I4F2</accession>
<evidence type="ECO:0000256" key="7">
    <source>
        <dbReference type="PIRSR" id="PIRSR602403-1"/>
    </source>
</evidence>
<dbReference type="SUPFAM" id="SSF48264">
    <property type="entry name" value="Cytochrome P450"/>
    <property type="match status" value="1"/>
</dbReference>
<evidence type="ECO:0000256" key="2">
    <source>
        <dbReference type="ARBA" id="ARBA00010617"/>
    </source>
</evidence>
<dbReference type="AlphaFoldDB" id="A0A2J5I4F2"/>
<dbReference type="PRINTS" id="PR00385">
    <property type="entry name" value="P450"/>
</dbReference>
<feature type="transmembrane region" description="Helical" evidence="9">
    <location>
        <begin position="6"/>
        <end position="27"/>
    </location>
</feature>
<dbReference type="GO" id="GO:0004497">
    <property type="term" value="F:monooxygenase activity"/>
    <property type="evidence" value="ECO:0007669"/>
    <property type="project" value="UniProtKB-KW"/>
</dbReference>
<evidence type="ECO:0000256" key="9">
    <source>
        <dbReference type="SAM" id="Phobius"/>
    </source>
</evidence>
<proteinExistence type="inferred from homology"/>
<keyword evidence="5 7" id="KW-0408">Iron</keyword>
<protein>
    <submittedName>
        <fullName evidence="10">Cytochrome P450</fullName>
    </submittedName>
</protein>
<dbReference type="OrthoDB" id="1470350at2759"/>
<keyword evidence="7 8" id="KW-0349">Heme</keyword>
<dbReference type="InterPro" id="IPR001128">
    <property type="entry name" value="Cyt_P450"/>
</dbReference>
<organism evidence="10 11">
    <name type="scientific">Aspergillus taichungensis</name>
    <dbReference type="NCBI Taxonomy" id="482145"/>
    <lineage>
        <taxon>Eukaryota</taxon>
        <taxon>Fungi</taxon>
        <taxon>Dikarya</taxon>
        <taxon>Ascomycota</taxon>
        <taxon>Pezizomycotina</taxon>
        <taxon>Eurotiomycetes</taxon>
        <taxon>Eurotiomycetidae</taxon>
        <taxon>Eurotiales</taxon>
        <taxon>Aspergillaceae</taxon>
        <taxon>Aspergillus</taxon>
        <taxon>Aspergillus subgen. Circumdati</taxon>
    </lineage>
</organism>
<dbReference type="GO" id="GO:0020037">
    <property type="term" value="F:heme binding"/>
    <property type="evidence" value="ECO:0007669"/>
    <property type="project" value="InterPro"/>
</dbReference>
<keyword evidence="9" id="KW-1133">Transmembrane helix</keyword>
<dbReference type="InterPro" id="IPR050121">
    <property type="entry name" value="Cytochrome_P450_monoxygenase"/>
</dbReference>
<dbReference type="PANTHER" id="PTHR24305">
    <property type="entry name" value="CYTOCHROME P450"/>
    <property type="match status" value="1"/>
</dbReference>
<feature type="binding site" description="axial binding residue" evidence="7">
    <location>
        <position position="466"/>
    </location>
    <ligand>
        <name>heme</name>
        <dbReference type="ChEBI" id="CHEBI:30413"/>
    </ligand>
    <ligandPart>
        <name>Fe</name>
        <dbReference type="ChEBI" id="CHEBI:18248"/>
    </ligandPart>
</feature>
<dbReference type="Proteomes" id="UP000235023">
    <property type="component" value="Unassembled WGS sequence"/>
</dbReference>
<evidence type="ECO:0000256" key="6">
    <source>
        <dbReference type="ARBA" id="ARBA00023033"/>
    </source>
</evidence>
<dbReference type="CDD" id="cd11059">
    <property type="entry name" value="CYP_fungal"/>
    <property type="match status" value="1"/>
</dbReference>
<dbReference type="InterPro" id="IPR036396">
    <property type="entry name" value="Cyt_P450_sf"/>
</dbReference>
<evidence type="ECO:0000256" key="5">
    <source>
        <dbReference type="ARBA" id="ARBA00023004"/>
    </source>
</evidence>
<dbReference type="GO" id="GO:0016705">
    <property type="term" value="F:oxidoreductase activity, acting on paired donors, with incorporation or reduction of molecular oxygen"/>
    <property type="evidence" value="ECO:0007669"/>
    <property type="project" value="InterPro"/>
</dbReference>
<evidence type="ECO:0000313" key="10">
    <source>
        <dbReference type="EMBL" id="PLN84628.1"/>
    </source>
</evidence>
<keyword evidence="11" id="KW-1185">Reference proteome</keyword>
<name>A0A2J5I4F2_9EURO</name>
<dbReference type="Gene3D" id="1.10.630.10">
    <property type="entry name" value="Cytochrome P450"/>
    <property type="match status" value="1"/>
</dbReference>
<evidence type="ECO:0000256" key="3">
    <source>
        <dbReference type="ARBA" id="ARBA00022723"/>
    </source>
</evidence>
<dbReference type="EMBL" id="KZ559510">
    <property type="protein sequence ID" value="PLN84628.1"/>
    <property type="molecule type" value="Genomic_DNA"/>
</dbReference>
<keyword evidence="4 8" id="KW-0560">Oxidoreductase</keyword>
<comment type="cofactor">
    <cofactor evidence="1 7">
        <name>heme</name>
        <dbReference type="ChEBI" id="CHEBI:30413"/>
    </cofactor>
</comment>
<evidence type="ECO:0000256" key="4">
    <source>
        <dbReference type="ARBA" id="ARBA00023002"/>
    </source>
</evidence>
<sequence length="526" mass="59960">MGLHVSFLPLLGILGALLYRFLVYPLLISPLSKIPAAHWSCRFCSVWIYWMRWTNHDNRTVYDKHMKLGAAVLLGPNLLSINSFDDGVKKIYQGGFPKPPFYFNGFAIYNTENIFTFEENAAHSARKRMISNTFSKSSVISSLTARAATRDVLFGRYLPMLQKASSEDKPLEVLGMNYSYAMDTFVQWQYGRSLGSNLLEDPKERKLYLDGFFAPYPFLFWLYYFPKLANLLRKVGIYLVPKSVDTKFGAAEDWNLEKCDSAQQLLASSKPLHAEDQPVVFQQALQSMSEPTATKGTNPRRMQIASDMFAHNSAAFETSGNTETYVFYEMCRNPKWQKRLYEELRGVMLPQREDLNRKVEIDDITEPKDIDALPILHAIIMETLRLWPAVPGGQPRVVPKTTSLAGYANIPAGTIVQSYAGVLHRTPEVFPDPFQWKPQRWLDASPAELANMKRWFWAFSSGPRMCIGSNFAYYSMKYLVAAVYANYTTSIHDQGDMDLLDSYLAGPKGHRLELKFHRVSESVVPV</sequence>
<dbReference type="Pfam" id="PF00067">
    <property type="entry name" value="p450"/>
    <property type="match status" value="1"/>
</dbReference>
<keyword evidence="6 8" id="KW-0503">Monooxygenase</keyword>
<reference evidence="11" key="1">
    <citation type="submission" date="2017-12" db="EMBL/GenBank/DDBJ databases">
        <authorList>
            <consortium name="DOE Joint Genome Institute"/>
            <person name="Mondo S.J."/>
            <person name="Kjaerbolling I."/>
            <person name="Vesth T.C."/>
            <person name="Frisvad J.C."/>
            <person name="Nybo J.L."/>
            <person name="Theobald S."/>
            <person name="Kuo A."/>
            <person name="Bowyer P."/>
            <person name="Matsuda Y."/>
            <person name="Lyhne E.K."/>
            <person name="Kogle M.E."/>
            <person name="Clum A."/>
            <person name="Lipzen A."/>
            <person name="Salamov A."/>
            <person name="Ngan C.Y."/>
            <person name="Daum C."/>
            <person name="Chiniquy J."/>
            <person name="Barry K."/>
            <person name="LaButti K."/>
            <person name="Haridas S."/>
            <person name="Simmons B.A."/>
            <person name="Magnuson J.K."/>
            <person name="Mortensen U.H."/>
            <person name="Larsen T.O."/>
            <person name="Grigoriev I.V."/>
            <person name="Baker S.E."/>
            <person name="Andersen M.R."/>
            <person name="Nordberg H.P."/>
            <person name="Cantor M.N."/>
            <person name="Hua S.X."/>
        </authorList>
    </citation>
    <scope>NUCLEOTIDE SEQUENCE [LARGE SCALE GENOMIC DNA]</scope>
    <source>
        <strain evidence="11">IBT 19404</strain>
    </source>
</reference>
<dbReference type="PANTHER" id="PTHR24305:SF166">
    <property type="entry name" value="CYTOCHROME P450 12A4, MITOCHONDRIAL-RELATED"/>
    <property type="match status" value="1"/>
</dbReference>
<keyword evidence="3 7" id="KW-0479">Metal-binding</keyword>
<gene>
    <name evidence="10" type="ORF">BDW42DRAFT_183540</name>
</gene>
<dbReference type="InterPro" id="IPR017972">
    <property type="entry name" value="Cyt_P450_CS"/>
</dbReference>
<dbReference type="PROSITE" id="PS00086">
    <property type="entry name" value="CYTOCHROME_P450"/>
    <property type="match status" value="1"/>
</dbReference>
<keyword evidence="9" id="KW-0812">Transmembrane</keyword>
<evidence type="ECO:0000256" key="1">
    <source>
        <dbReference type="ARBA" id="ARBA00001971"/>
    </source>
</evidence>
<keyword evidence="9" id="KW-0472">Membrane</keyword>